<evidence type="ECO:0000313" key="8">
    <source>
        <dbReference type="EMBL" id="MXG90224.1"/>
    </source>
</evidence>
<dbReference type="SUPFAM" id="SSF88946">
    <property type="entry name" value="Sigma2 domain of RNA polymerase sigma factors"/>
    <property type="match status" value="1"/>
</dbReference>
<dbReference type="InterPro" id="IPR013325">
    <property type="entry name" value="RNA_pol_sigma_r2"/>
</dbReference>
<comment type="caution">
    <text evidence="8">The sequence shown here is derived from an EMBL/GenBank/DDBJ whole genome shotgun (WGS) entry which is preliminary data.</text>
</comment>
<evidence type="ECO:0000256" key="4">
    <source>
        <dbReference type="ARBA" id="ARBA00023125"/>
    </source>
</evidence>
<dbReference type="InterPro" id="IPR013324">
    <property type="entry name" value="RNA_pol_sigma_r3/r4-like"/>
</dbReference>
<dbReference type="EMBL" id="WUEK01000006">
    <property type="protein sequence ID" value="MXG90224.1"/>
    <property type="molecule type" value="Genomic_DNA"/>
</dbReference>
<keyword evidence="5" id="KW-0804">Transcription</keyword>
<evidence type="ECO:0000259" key="7">
    <source>
        <dbReference type="Pfam" id="PF04545"/>
    </source>
</evidence>
<dbReference type="InterPro" id="IPR007627">
    <property type="entry name" value="RNA_pol_sigma70_r2"/>
</dbReference>
<dbReference type="Pfam" id="PF04545">
    <property type="entry name" value="Sigma70_r4"/>
    <property type="match status" value="1"/>
</dbReference>
<proteinExistence type="inferred from homology"/>
<dbReference type="RefSeq" id="WP_160878147.1">
    <property type="nucleotide sequence ID" value="NZ_WUEK01000006.1"/>
</dbReference>
<evidence type="ECO:0000259" key="6">
    <source>
        <dbReference type="Pfam" id="PF04542"/>
    </source>
</evidence>
<sequence length="186" mass="20648">MDDDPADERRLVDRARAGDPDAWELVYRRAYPRLIAYARHRLATHEQAEEAVSETMLRAIGSIARYERTDAGLQGWLFGIARNVVLETYRAGARQRTTDPAVLVTETAPAHTEPEAVAVQGEQSRLLARAFHRLSEADRDLLELRVLGGLGAEQVGALTGRRAGAVRMAQSRALARLRTEYEGLMA</sequence>
<dbReference type="InterPro" id="IPR036388">
    <property type="entry name" value="WH-like_DNA-bd_sf"/>
</dbReference>
<reference evidence="8 9" key="1">
    <citation type="submission" date="2019-12" db="EMBL/GenBank/DDBJ databases">
        <authorList>
            <person name="Kun Z."/>
        </authorList>
    </citation>
    <scope>NUCLEOTIDE SEQUENCE [LARGE SCALE GENOMIC DNA]</scope>
    <source>
        <strain evidence="8 9">YIM 123512</strain>
    </source>
</reference>
<keyword evidence="3" id="KW-0731">Sigma factor</keyword>
<dbReference type="GO" id="GO:0006352">
    <property type="term" value="P:DNA-templated transcription initiation"/>
    <property type="evidence" value="ECO:0007669"/>
    <property type="project" value="InterPro"/>
</dbReference>
<dbReference type="PANTHER" id="PTHR43133">
    <property type="entry name" value="RNA POLYMERASE ECF-TYPE SIGMA FACTO"/>
    <property type="match status" value="1"/>
</dbReference>
<dbReference type="NCBIfam" id="TIGR02937">
    <property type="entry name" value="sigma70-ECF"/>
    <property type="match status" value="1"/>
</dbReference>
<name>A0A6L7F2W7_9ACTN</name>
<dbReference type="InterPro" id="IPR007630">
    <property type="entry name" value="RNA_pol_sigma70_r4"/>
</dbReference>
<protein>
    <submittedName>
        <fullName evidence="8">Sigma-70 family RNA polymerase sigma factor</fullName>
    </submittedName>
</protein>
<keyword evidence="2" id="KW-0805">Transcription regulation</keyword>
<evidence type="ECO:0000313" key="9">
    <source>
        <dbReference type="Proteomes" id="UP000473325"/>
    </source>
</evidence>
<dbReference type="PANTHER" id="PTHR43133:SF58">
    <property type="entry name" value="ECF RNA POLYMERASE SIGMA FACTOR SIGD"/>
    <property type="match status" value="1"/>
</dbReference>
<evidence type="ECO:0000256" key="5">
    <source>
        <dbReference type="ARBA" id="ARBA00023163"/>
    </source>
</evidence>
<dbReference type="Gene3D" id="1.10.10.10">
    <property type="entry name" value="Winged helix-like DNA-binding domain superfamily/Winged helix DNA-binding domain"/>
    <property type="match status" value="1"/>
</dbReference>
<accession>A0A6L7F2W7</accession>
<dbReference type="Pfam" id="PF04542">
    <property type="entry name" value="Sigma70_r2"/>
    <property type="match status" value="1"/>
</dbReference>
<keyword evidence="4" id="KW-0238">DNA-binding</keyword>
<dbReference type="GO" id="GO:0016987">
    <property type="term" value="F:sigma factor activity"/>
    <property type="evidence" value="ECO:0007669"/>
    <property type="project" value="UniProtKB-KW"/>
</dbReference>
<organism evidence="8 9">
    <name type="scientific">Nocardioides flavescens</name>
    <dbReference type="NCBI Taxonomy" id="2691959"/>
    <lineage>
        <taxon>Bacteria</taxon>
        <taxon>Bacillati</taxon>
        <taxon>Actinomycetota</taxon>
        <taxon>Actinomycetes</taxon>
        <taxon>Propionibacteriales</taxon>
        <taxon>Nocardioidaceae</taxon>
        <taxon>Nocardioides</taxon>
    </lineage>
</organism>
<dbReference type="Gene3D" id="1.10.1740.10">
    <property type="match status" value="1"/>
</dbReference>
<evidence type="ECO:0000256" key="3">
    <source>
        <dbReference type="ARBA" id="ARBA00023082"/>
    </source>
</evidence>
<dbReference type="InterPro" id="IPR039425">
    <property type="entry name" value="RNA_pol_sigma-70-like"/>
</dbReference>
<dbReference type="GO" id="GO:0003677">
    <property type="term" value="F:DNA binding"/>
    <property type="evidence" value="ECO:0007669"/>
    <property type="project" value="UniProtKB-KW"/>
</dbReference>
<gene>
    <name evidence="8" type="ORF">GRQ65_11750</name>
</gene>
<evidence type="ECO:0000256" key="2">
    <source>
        <dbReference type="ARBA" id="ARBA00023015"/>
    </source>
</evidence>
<feature type="domain" description="RNA polymerase sigma-70 region 4" evidence="7">
    <location>
        <begin position="130"/>
        <end position="178"/>
    </location>
</feature>
<dbReference type="SUPFAM" id="SSF88659">
    <property type="entry name" value="Sigma3 and sigma4 domains of RNA polymerase sigma factors"/>
    <property type="match status" value="1"/>
</dbReference>
<feature type="domain" description="RNA polymerase sigma-70 region 2" evidence="6">
    <location>
        <begin position="27"/>
        <end position="94"/>
    </location>
</feature>
<dbReference type="AlphaFoldDB" id="A0A6L7F2W7"/>
<dbReference type="Proteomes" id="UP000473325">
    <property type="component" value="Unassembled WGS sequence"/>
</dbReference>
<comment type="similarity">
    <text evidence="1">Belongs to the sigma-70 factor family. ECF subfamily.</text>
</comment>
<keyword evidence="9" id="KW-1185">Reference proteome</keyword>
<evidence type="ECO:0000256" key="1">
    <source>
        <dbReference type="ARBA" id="ARBA00010641"/>
    </source>
</evidence>
<dbReference type="InterPro" id="IPR014284">
    <property type="entry name" value="RNA_pol_sigma-70_dom"/>
</dbReference>